<keyword evidence="7" id="KW-1185">Reference proteome</keyword>
<dbReference type="Gene3D" id="1.10.357.10">
    <property type="entry name" value="Tetracycline Repressor, domain 2"/>
    <property type="match status" value="1"/>
</dbReference>
<evidence type="ECO:0000256" key="2">
    <source>
        <dbReference type="ARBA" id="ARBA00023125"/>
    </source>
</evidence>
<dbReference type="GO" id="GO:0003700">
    <property type="term" value="F:DNA-binding transcription factor activity"/>
    <property type="evidence" value="ECO:0007669"/>
    <property type="project" value="TreeGrafter"/>
</dbReference>
<keyword evidence="2 4" id="KW-0238">DNA-binding</keyword>
<evidence type="ECO:0000259" key="5">
    <source>
        <dbReference type="PROSITE" id="PS50977"/>
    </source>
</evidence>
<dbReference type="PANTHER" id="PTHR30055:SF234">
    <property type="entry name" value="HTH-TYPE TRANSCRIPTIONAL REGULATOR BETI"/>
    <property type="match status" value="1"/>
</dbReference>
<keyword evidence="3" id="KW-0804">Transcription</keyword>
<evidence type="ECO:0000313" key="7">
    <source>
        <dbReference type="Proteomes" id="UP000325122"/>
    </source>
</evidence>
<gene>
    <name evidence="6" type="ORF">F1654_12070</name>
</gene>
<evidence type="ECO:0000313" key="6">
    <source>
        <dbReference type="EMBL" id="KAA5801624.1"/>
    </source>
</evidence>
<sequence length="197" mass="20949">MTAMTQAQARPPGLALDEDARERARLSLLALLGSGPLESLGMREAASAAGLGLATLYKYFGPKETLPHAVLAPELAGLIEDMDRASRTAVGVKARLRAVLDAMVHFSEAQPHAASALWRHLPYSLWDEADPDWRAQRQRIVAHIIRNGQHDGSVRKDLDGGALAGLIVGAADAGLAARLSGAPPVDLFDALWPLAAR</sequence>
<dbReference type="AlphaFoldDB" id="A0A5M6ZCJ7"/>
<keyword evidence="1" id="KW-0805">Transcription regulation</keyword>
<reference evidence="6 7" key="1">
    <citation type="submission" date="2019-09" db="EMBL/GenBank/DDBJ databases">
        <authorList>
            <person name="Kevbrin V."/>
            <person name="Grouzdev D.S."/>
        </authorList>
    </citation>
    <scope>NUCLEOTIDE SEQUENCE [LARGE SCALE GENOMIC DNA]</scope>
    <source>
        <strain evidence="6 7">G-192</strain>
    </source>
</reference>
<dbReference type="InterPro" id="IPR009057">
    <property type="entry name" value="Homeodomain-like_sf"/>
</dbReference>
<dbReference type="InterPro" id="IPR050109">
    <property type="entry name" value="HTH-type_TetR-like_transc_reg"/>
</dbReference>
<proteinExistence type="predicted"/>
<feature type="DNA-binding region" description="H-T-H motif" evidence="4">
    <location>
        <begin position="41"/>
        <end position="60"/>
    </location>
</feature>
<protein>
    <submittedName>
        <fullName evidence="6">TetR/AcrR family transcriptional regulator</fullName>
    </submittedName>
</protein>
<evidence type="ECO:0000256" key="1">
    <source>
        <dbReference type="ARBA" id="ARBA00023015"/>
    </source>
</evidence>
<dbReference type="GO" id="GO:0000976">
    <property type="term" value="F:transcription cis-regulatory region binding"/>
    <property type="evidence" value="ECO:0007669"/>
    <property type="project" value="TreeGrafter"/>
</dbReference>
<accession>A0A5M6ZCJ7</accession>
<comment type="caution">
    <text evidence="6">The sequence shown here is derived from an EMBL/GenBank/DDBJ whole genome shotgun (WGS) entry which is preliminary data.</text>
</comment>
<evidence type="ECO:0000256" key="4">
    <source>
        <dbReference type="PROSITE-ProRule" id="PRU00335"/>
    </source>
</evidence>
<dbReference type="InterPro" id="IPR036271">
    <property type="entry name" value="Tet_transcr_reg_TetR-rel_C_sf"/>
</dbReference>
<organism evidence="6 7">
    <name type="scientific">Alkalicaulis satelles</name>
    <dbReference type="NCBI Taxonomy" id="2609175"/>
    <lineage>
        <taxon>Bacteria</taxon>
        <taxon>Pseudomonadati</taxon>
        <taxon>Pseudomonadota</taxon>
        <taxon>Alphaproteobacteria</taxon>
        <taxon>Maricaulales</taxon>
        <taxon>Maricaulaceae</taxon>
        <taxon>Alkalicaulis</taxon>
    </lineage>
</organism>
<dbReference type="SUPFAM" id="SSF46689">
    <property type="entry name" value="Homeodomain-like"/>
    <property type="match status" value="1"/>
</dbReference>
<dbReference type="SUPFAM" id="SSF48498">
    <property type="entry name" value="Tetracyclin repressor-like, C-terminal domain"/>
    <property type="match status" value="1"/>
</dbReference>
<dbReference type="PROSITE" id="PS50977">
    <property type="entry name" value="HTH_TETR_2"/>
    <property type="match status" value="1"/>
</dbReference>
<feature type="domain" description="HTH tetR-type" evidence="5">
    <location>
        <begin position="18"/>
        <end position="78"/>
    </location>
</feature>
<evidence type="ECO:0000256" key="3">
    <source>
        <dbReference type="ARBA" id="ARBA00023163"/>
    </source>
</evidence>
<dbReference type="InterPro" id="IPR001647">
    <property type="entry name" value="HTH_TetR"/>
</dbReference>
<dbReference type="Proteomes" id="UP000325122">
    <property type="component" value="Unassembled WGS sequence"/>
</dbReference>
<dbReference type="PANTHER" id="PTHR30055">
    <property type="entry name" value="HTH-TYPE TRANSCRIPTIONAL REGULATOR RUTR"/>
    <property type="match status" value="1"/>
</dbReference>
<name>A0A5M6ZCJ7_9PROT</name>
<dbReference type="RefSeq" id="WP_150023812.1">
    <property type="nucleotide sequence ID" value="NZ_VWOJ01000004.1"/>
</dbReference>
<dbReference type="EMBL" id="VWOJ01000004">
    <property type="protein sequence ID" value="KAA5801624.1"/>
    <property type="molecule type" value="Genomic_DNA"/>
</dbReference>